<reference evidence="4" key="1">
    <citation type="submission" date="2022-11" db="UniProtKB">
        <authorList>
            <consortium name="WormBaseParasite"/>
        </authorList>
    </citation>
    <scope>IDENTIFICATION</scope>
</reference>
<name>A0A914H4R0_GLORO</name>
<organism evidence="3 4">
    <name type="scientific">Globodera rostochiensis</name>
    <name type="common">Golden nematode worm</name>
    <name type="synonym">Heterodera rostochiensis</name>
    <dbReference type="NCBI Taxonomy" id="31243"/>
    <lineage>
        <taxon>Eukaryota</taxon>
        <taxon>Metazoa</taxon>
        <taxon>Ecdysozoa</taxon>
        <taxon>Nematoda</taxon>
        <taxon>Chromadorea</taxon>
        <taxon>Rhabditida</taxon>
        <taxon>Tylenchina</taxon>
        <taxon>Tylenchomorpha</taxon>
        <taxon>Tylenchoidea</taxon>
        <taxon>Heteroderidae</taxon>
        <taxon>Heteroderinae</taxon>
        <taxon>Globodera</taxon>
    </lineage>
</organism>
<evidence type="ECO:0000313" key="4">
    <source>
        <dbReference type="WBParaSite" id="Gr19_v10_g14147.t1"/>
    </source>
</evidence>
<evidence type="ECO:0000256" key="2">
    <source>
        <dbReference type="SAM" id="SignalP"/>
    </source>
</evidence>
<feature type="compositionally biased region" description="Basic and acidic residues" evidence="1">
    <location>
        <begin position="150"/>
        <end position="270"/>
    </location>
</feature>
<evidence type="ECO:0000256" key="1">
    <source>
        <dbReference type="SAM" id="MobiDB-lite"/>
    </source>
</evidence>
<keyword evidence="3" id="KW-1185">Reference proteome</keyword>
<feature type="signal peptide" evidence="2">
    <location>
        <begin position="1"/>
        <end position="25"/>
    </location>
</feature>
<dbReference type="AlphaFoldDB" id="A0A914H4R0"/>
<proteinExistence type="predicted"/>
<accession>A0A914H4R0</accession>
<dbReference type="WBParaSite" id="Gr19_v10_g14147.t1">
    <property type="protein sequence ID" value="Gr19_v10_g14147.t1"/>
    <property type="gene ID" value="Gr19_v10_g14147"/>
</dbReference>
<feature type="region of interest" description="Disordered" evidence="1">
    <location>
        <begin position="149"/>
        <end position="270"/>
    </location>
</feature>
<keyword evidence="2" id="KW-0732">Signal</keyword>
<feature type="chain" id="PRO_5037203004" evidence="2">
    <location>
        <begin position="26"/>
        <end position="300"/>
    </location>
</feature>
<protein>
    <submittedName>
        <fullName evidence="4">Uncharacterized protein</fullName>
    </submittedName>
</protein>
<sequence length="300" mass="34202">MKISANAIILAIISLATCNFKGINGIKCIRELYAINISEKSSSPSECSTNLSCVSVICLFDNKEFVYAKDCVQADRPVDYVSITKECKALKGDDAFTRPNAFRARIKQCNSSDFCNERMLYWNLTTAKHISMPATTLHATKQLPQLTNYNDDKAHENDDKAHDNDDKAHDNDDKAHENDDKAHDNDDKAHENDDKAHDNDDKAHDNDDKAHENDDKAHENDDKAHENDDKAHDNDDKAHENDDKAHDNDDKAHENDDKAHDNDDKAHENGDYNNYDDNYSARNYNSAIFFWLSIWRMIGR</sequence>
<evidence type="ECO:0000313" key="3">
    <source>
        <dbReference type="Proteomes" id="UP000887572"/>
    </source>
</evidence>
<dbReference type="Proteomes" id="UP000887572">
    <property type="component" value="Unplaced"/>
</dbReference>